<dbReference type="EMBL" id="LSSN01001495">
    <property type="protein sequence ID" value="OMJ19410.1"/>
    <property type="molecule type" value="Genomic_DNA"/>
</dbReference>
<dbReference type="EMBL" id="LSSN01001572">
    <property type="protein sequence ID" value="OMJ19126.1"/>
    <property type="molecule type" value="Genomic_DNA"/>
</dbReference>
<name>A0A1R1XXL1_9FUNG</name>
<feature type="region of interest" description="Disordered" evidence="1">
    <location>
        <begin position="272"/>
        <end position="295"/>
    </location>
</feature>
<dbReference type="OrthoDB" id="5647063at2759"/>
<feature type="compositionally biased region" description="Low complexity" evidence="1">
    <location>
        <begin position="689"/>
        <end position="702"/>
    </location>
</feature>
<comment type="caution">
    <text evidence="3">The sequence shown here is derived from an EMBL/GenBank/DDBJ whole genome shotgun (WGS) entry which is preliminary data.</text>
</comment>
<evidence type="ECO:0000313" key="4">
    <source>
        <dbReference type="Proteomes" id="UP000187283"/>
    </source>
</evidence>
<accession>A0A1R1XXL1</accession>
<feature type="region of interest" description="Disordered" evidence="1">
    <location>
        <begin position="25"/>
        <end position="46"/>
    </location>
</feature>
<gene>
    <name evidence="3" type="ORF">AYI70_g4757</name>
    <name evidence="2" type="ORF">AYI70_g4927</name>
</gene>
<reference evidence="3 4" key="1">
    <citation type="submission" date="2017-01" db="EMBL/GenBank/DDBJ databases">
        <authorList>
            <person name="Mah S.A."/>
            <person name="Swanson W.J."/>
            <person name="Moy G.W."/>
            <person name="Vacquier V.D."/>
        </authorList>
    </citation>
    <scope>NUCLEOTIDE SEQUENCE [LARGE SCALE GENOMIC DNA]</scope>
    <source>
        <strain evidence="3 4">GSMNP</strain>
    </source>
</reference>
<evidence type="ECO:0000256" key="1">
    <source>
        <dbReference type="SAM" id="MobiDB-lite"/>
    </source>
</evidence>
<sequence>MFKEKKTAMKEHIESRDFMKISIKPKREINEDNEHGEKKKVNGKKTDKVSRNLKFRSLLDLNFSVIGRIKSKQSIMSNQGLKNETEVIDGVLSEEIGSNDCQVGDKNKARASSVKNDYEISEVSCIHESLSNTDIRKVSSKYGSGKKWIAKRFDLKKMFGLDKKSKELKEGSDGYDKFADPKDLIKKIPKMKNDSKNGVNGGSKGVNYGEKYVGFMANGRGRDDEVDVPSSGSIDIDYRVLDLVPEEKIFCSQKKLRDLMLNNIGLDKKQEIKDQSTENASNTAVGDRSSSSYSGQSSITIIDKEIKKDGLDLAALFRVNASSIRKLEGNIKTPLRNLLLVRKVAIDSSKMISILKKNTPLLYYSAISNMEEDSARLVESVIEKSEAISQVAENILDEDDVENWERDRSLSISSSGADKKSSNKAGVLPVRNIHCDITKNITQNNLNTNGECDEFLELSLNKIPAVSVHSIENGSDTDEEYVETRRRNNGSRARSSIRIIGELVDTASKDQEKEESENLYYIDDFSKDIGKGDLGILLNNDSIFKKKSNPSLKSCKKSIKSLAGGEKFVGSAELDYFTEILLGKDVEGGSKKPNRDNKSTEVQNYSPTSEFGNLVAVSEQTDDDFKSMDSFLEKKFFFNVNLLSQSGRRSNRNFRINRNGGRRVIIKRNSIIRRTSINSRDSDAYTEANNNNNTSSITISTF</sequence>
<evidence type="ECO:0000313" key="2">
    <source>
        <dbReference type="EMBL" id="OMJ19126.1"/>
    </source>
</evidence>
<dbReference type="Proteomes" id="UP000187283">
    <property type="component" value="Unassembled WGS sequence"/>
</dbReference>
<proteinExistence type="predicted"/>
<dbReference type="AlphaFoldDB" id="A0A1R1XXL1"/>
<feature type="region of interest" description="Disordered" evidence="1">
    <location>
        <begin position="682"/>
        <end position="702"/>
    </location>
</feature>
<keyword evidence="4" id="KW-1185">Reference proteome</keyword>
<evidence type="ECO:0000313" key="3">
    <source>
        <dbReference type="EMBL" id="OMJ19410.1"/>
    </source>
</evidence>
<protein>
    <submittedName>
        <fullName evidence="3">Uncharacterized protein</fullName>
    </submittedName>
</protein>
<organism evidence="3 4">
    <name type="scientific">Smittium culicis</name>
    <dbReference type="NCBI Taxonomy" id="133412"/>
    <lineage>
        <taxon>Eukaryota</taxon>
        <taxon>Fungi</taxon>
        <taxon>Fungi incertae sedis</taxon>
        <taxon>Zoopagomycota</taxon>
        <taxon>Kickxellomycotina</taxon>
        <taxon>Harpellomycetes</taxon>
        <taxon>Harpellales</taxon>
        <taxon>Legeriomycetaceae</taxon>
        <taxon>Smittium</taxon>
    </lineage>
</organism>